<feature type="transmembrane region" description="Helical" evidence="7">
    <location>
        <begin position="178"/>
        <end position="195"/>
    </location>
</feature>
<organism evidence="9 10">
    <name type="scientific">Veronia pacifica</name>
    <dbReference type="NCBI Taxonomy" id="1080227"/>
    <lineage>
        <taxon>Bacteria</taxon>
        <taxon>Pseudomonadati</taxon>
        <taxon>Pseudomonadota</taxon>
        <taxon>Gammaproteobacteria</taxon>
        <taxon>Vibrionales</taxon>
        <taxon>Vibrionaceae</taxon>
        <taxon>Veronia</taxon>
    </lineage>
</organism>
<sequence length="426" mass="44964">MSLLVIFLFLLLAAFGMPLAFSLGVSALGGLILAGFDLSVLPPRIMNSVNSFPLMSIPLFMVTGELMLKAGIMDRLVDFANAFVGRVRGGLAQVALLSGAGLASVSGAAVADASALSATLVPSLKKQYGLGFSTGIVAAAANLGPIIPPSGAMIVYAFMAGSTVSVGGMFMAGVVPGLILVTILMFLCWLIAYLRDYPLVGEKANLANVFRQLRRSLVVFMMPVVVIGGIVGGVFTPTEGAAVGVVYSLLLGFFVTRKLRISDLPGVLLQAAKTSAIVGAMIAYASTVTFLFTIDLLPMKLANMMHGITDNPHIFLVLVALMLIVVGMFLESNAAYIMLVPLFHPIAITYGIDPLHFGFLFVFNLVIGMLTPPVGVVLFVVCGITGVKMGELVRESWPFIAAMYVLLVVCIFVPSIATWLPRSLGY</sequence>
<feature type="transmembrane region" description="Helical" evidence="7">
    <location>
        <begin position="130"/>
        <end position="147"/>
    </location>
</feature>
<feature type="transmembrane region" description="Helical" evidence="7">
    <location>
        <begin position="335"/>
        <end position="352"/>
    </location>
</feature>
<keyword evidence="5 7" id="KW-1133">Transmembrane helix</keyword>
<dbReference type="Pfam" id="PF06808">
    <property type="entry name" value="DctM"/>
    <property type="match status" value="1"/>
</dbReference>
<comment type="caution">
    <text evidence="7">Lacks conserved residue(s) required for the propagation of feature annotation.</text>
</comment>
<evidence type="ECO:0000256" key="2">
    <source>
        <dbReference type="ARBA" id="ARBA00022475"/>
    </source>
</evidence>
<dbReference type="STRING" id="1080227.A8L45_05385"/>
<dbReference type="GO" id="GO:0005886">
    <property type="term" value="C:plasma membrane"/>
    <property type="evidence" value="ECO:0007669"/>
    <property type="project" value="UniProtKB-SubCell"/>
</dbReference>
<feature type="transmembrane region" description="Helical" evidence="7">
    <location>
        <begin position="216"/>
        <end position="235"/>
    </location>
</feature>
<feature type="domain" description="TRAP C4-dicarboxylate transport system permease DctM subunit" evidence="8">
    <location>
        <begin position="7"/>
        <end position="416"/>
    </location>
</feature>
<evidence type="ECO:0000313" key="10">
    <source>
        <dbReference type="Proteomes" id="UP000094936"/>
    </source>
</evidence>
<reference evidence="9 10" key="1">
    <citation type="submission" date="2016-05" db="EMBL/GenBank/DDBJ databases">
        <title>Genomic Taxonomy of the Vibrionaceae.</title>
        <authorList>
            <person name="Gomez-Gil B."/>
            <person name="Enciso-Ibarra J."/>
        </authorList>
    </citation>
    <scope>NUCLEOTIDE SEQUENCE [LARGE SCALE GENOMIC DNA]</scope>
    <source>
        <strain evidence="9 10">CAIM 1920</strain>
    </source>
</reference>
<dbReference type="Proteomes" id="UP000094936">
    <property type="component" value="Unassembled WGS sequence"/>
</dbReference>
<comment type="subcellular location">
    <subcellularLocation>
        <location evidence="1 7">Cell inner membrane</location>
        <topology evidence="1 7">Multi-pass membrane protein</topology>
    </subcellularLocation>
</comment>
<keyword evidence="6 7" id="KW-0472">Membrane</keyword>
<name>A0A1C3EPE7_9GAMM</name>
<gene>
    <name evidence="9" type="ORF">A8L45_05385</name>
</gene>
<feature type="transmembrane region" description="Helical" evidence="7">
    <location>
        <begin position="51"/>
        <end position="68"/>
    </location>
</feature>
<feature type="transmembrane region" description="Helical" evidence="7">
    <location>
        <begin position="358"/>
        <end position="387"/>
    </location>
</feature>
<evidence type="ECO:0000256" key="4">
    <source>
        <dbReference type="ARBA" id="ARBA00022692"/>
    </source>
</evidence>
<feature type="transmembrane region" description="Helical" evidence="7">
    <location>
        <begin position="89"/>
        <end position="110"/>
    </location>
</feature>
<keyword evidence="7" id="KW-0813">Transport</keyword>
<keyword evidence="3 7" id="KW-0997">Cell inner membrane</keyword>
<evidence type="ECO:0000256" key="1">
    <source>
        <dbReference type="ARBA" id="ARBA00004429"/>
    </source>
</evidence>
<feature type="transmembrane region" description="Helical" evidence="7">
    <location>
        <begin position="314"/>
        <end position="330"/>
    </location>
</feature>
<dbReference type="PIRSF" id="PIRSF006066">
    <property type="entry name" value="HI0050"/>
    <property type="match status" value="1"/>
</dbReference>
<keyword evidence="2" id="KW-1003">Cell membrane</keyword>
<accession>A0A1C3EPE7</accession>
<keyword evidence="4 7" id="KW-0812">Transmembrane</keyword>
<comment type="similarity">
    <text evidence="7">Belongs to the TRAP transporter large permease family.</text>
</comment>
<dbReference type="GO" id="GO:0022857">
    <property type="term" value="F:transmembrane transporter activity"/>
    <property type="evidence" value="ECO:0007669"/>
    <property type="project" value="UniProtKB-UniRule"/>
</dbReference>
<proteinExistence type="inferred from homology"/>
<evidence type="ECO:0000313" key="9">
    <source>
        <dbReference type="EMBL" id="ODA35111.1"/>
    </source>
</evidence>
<dbReference type="OrthoDB" id="8627919at2"/>
<comment type="subunit">
    <text evidence="7">The complex comprises the extracytoplasmic solute receptor protein and the two transmembrane proteins.</text>
</comment>
<evidence type="ECO:0000256" key="6">
    <source>
        <dbReference type="ARBA" id="ARBA00023136"/>
    </source>
</evidence>
<dbReference type="AlphaFoldDB" id="A0A1C3EPE7"/>
<evidence type="ECO:0000256" key="5">
    <source>
        <dbReference type="ARBA" id="ARBA00022989"/>
    </source>
</evidence>
<evidence type="ECO:0000256" key="3">
    <source>
        <dbReference type="ARBA" id="ARBA00022519"/>
    </source>
</evidence>
<comment type="caution">
    <text evidence="9">The sequence shown here is derived from an EMBL/GenBank/DDBJ whole genome shotgun (WGS) entry which is preliminary data.</text>
</comment>
<protein>
    <recommendedName>
        <fullName evidence="7">TRAP transporter large permease protein</fullName>
    </recommendedName>
</protein>
<dbReference type="PANTHER" id="PTHR33362">
    <property type="entry name" value="SIALIC ACID TRAP TRANSPORTER PERMEASE PROTEIN SIAT-RELATED"/>
    <property type="match status" value="1"/>
</dbReference>
<evidence type="ECO:0000256" key="7">
    <source>
        <dbReference type="RuleBase" id="RU369079"/>
    </source>
</evidence>
<dbReference type="InterPro" id="IPR010656">
    <property type="entry name" value="DctM"/>
</dbReference>
<feature type="transmembrane region" description="Helical" evidence="7">
    <location>
        <begin position="399"/>
        <end position="420"/>
    </location>
</feature>
<dbReference type="RefSeq" id="WP_068900013.1">
    <property type="nucleotide sequence ID" value="NZ_JBHUIF010000013.1"/>
</dbReference>
<evidence type="ECO:0000259" key="8">
    <source>
        <dbReference type="Pfam" id="PF06808"/>
    </source>
</evidence>
<keyword evidence="10" id="KW-1185">Reference proteome</keyword>
<dbReference type="InterPro" id="IPR004681">
    <property type="entry name" value="TRAP_DctM"/>
</dbReference>
<feature type="transmembrane region" description="Helical" evidence="7">
    <location>
        <begin position="271"/>
        <end position="294"/>
    </location>
</feature>
<dbReference type="NCBIfam" id="TIGR00786">
    <property type="entry name" value="dctM"/>
    <property type="match status" value="1"/>
</dbReference>
<dbReference type="EMBL" id="LYBM01000006">
    <property type="protein sequence ID" value="ODA35111.1"/>
    <property type="molecule type" value="Genomic_DNA"/>
</dbReference>
<comment type="function">
    <text evidence="7">Part of the tripartite ATP-independent periplasmic (TRAP) transport system.</text>
</comment>